<dbReference type="AlphaFoldDB" id="A0A158KA59"/>
<evidence type="ECO:0000256" key="4">
    <source>
        <dbReference type="SAM" id="SignalP"/>
    </source>
</evidence>
<dbReference type="OrthoDB" id="5363083at2"/>
<comment type="similarity">
    <text evidence="2">Belongs to the bacterial solute-binding protein 3 family.</text>
</comment>
<protein>
    <submittedName>
        <fullName evidence="6">Cysteine ABC transporter substrate-binding protein</fullName>
    </submittedName>
</protein>
<keyword evidence="7" id="KW-1185">Reference proteome</keyword>
<dbReference type="PANTHER" id="PTHR35936">
    <property type="entry name" value="MEMBRANE-BOUND LYTIC MUREIN TRANSGLYCOSYLASE F"/>
    <property type="match status" value="1"/>
</dbReference>
<dbReference type="Pfam" id="PF00497">
    <property type="entry name" value="SBP_bac_3"/>
    <property type="match status" value="1"/>
</dbReference>
<evidence type="ECO:0000259" key="5">
    <source>
        <dbReference type="Pfam" id="PF00497"/>
    </source>
</evidence>
<reference evidence="6" key="1">
    <citation type="submission" date="2016-01" db="EMBL/GenBank/DDBJ databases">
        <authorList>
            <person name="Peeters C."/>
        </authorList>
    </citation>
    <scope>NUCLEOTIDE SEQUENCE [LARGE SCALE GENOMIC DNA]</scope>
    <source>
        <strain evidence="6">LMG 29317</strain>
    </source>
</reference>
<dbReference type="EMBL" id="FCOM02000028">
    <property type="protein sequence ID" value="SAL77603.1"/>
    <property type="molecule type" value="Genomic_DNA"/>
</dbReference>
<accession>A0A158KA59</accession>
<dbReference type="Proteomes" id="UP000055019">
    <property type="component" value="Unassembled WGS sequence"/>
</dbReference>
<dbReference type="GO" id="GO:0030313">
    <property type="term" value="C:cell envelope"/>
    <property type="evidence" value="ECO:0007669"/>
    <property type="project" value="UniProtKB-SubCell"/>
</dbReference>
<evidence type="ECO:0000313" key="7">
    <source>
        <dbReference type="Proteomes" id="UP000055019"/>
    </source>
</evidence>
<evidence type="ECO:0000313" key="6">
    <source>
        <dbReference type="EMBL" id="SAL77603.1"/>
    </source>
</evidence>
<dbReference type="PROSITE" id="PS01039">
    <property type="entry name" value="SBP_BACTERIAL_3"/>
    <property type="match status" value="1"/>
</dbReference>
<sequence length="158" mass="16725">MRFVLQSYLAGAAACAAFLLSGHSAIAQVNSFHILKGSGVVPIANTQSNPPWNQLDDNNQPAGYDVDVAREIALRIGIGKVQFVADTLANFVDDLRTGKYDLVVNSMAATGGTDKSFGLFHPLAAMGRGRSSTCLGRAPLSRALNDIAGRTDCPHRIP</sequence>
<comment type="caution">
    <text evidence="6">The sequence shown here is derived from an EMBL/GenBank/DDBJ whole genome shotgun (WGS) entry which is preliminary data.</text>
</comment>
<feature type="signal peptide" evidence="4">
    <location>
        <begin position="1"/>
        <end position="27"/>
    </location>
</feature>
<dbReference type="Gene3D" id="3.40.190.10">
    <property type="entry name" value="Periplasmic binding protein-like II"/>
    <property type="match status" value="1"/>
</dbReference>
<gene>
    <name evidence="6" type="ORF">AWB74_05193</name>
</gene>
<dbReference type="InterPro" id="IPR018313">
    <property type="entry name" value="SBP_3_CS"/>
</dbReference>
<evidence type="ECO:0000256" key="3">
    <source>
        <dbReference type="ARBA" id="ARBA00022729"/>
    </source>
</evidence>
<keyword evidence="3 4" id="KW-0732">Signal</keyword>
<feature type="domain" description="Solute-binding protein family 3/N-terminal" evidence="5">
    <location>
        <begin position="43"/>
        <end position="123"/>
    </location>
</feature>
<dbReference type="PANTHER" id="PTHR35936:SF17">
    <property type="entry name" value="ARGININE-BINDING EXTRACELLULAR PROTEIN ARTP"/>
    <property type="match status" value="1"/>
</dbReference>
<dbReference type="SUPFAM" id="SSF53850">
    <property type="entry name" value="Periplasmic binding protein-like II"/>
    <property type="match status" value="1"/>
</dbReference>
<comment type="subcellular location">
    <subcellularLocation>
        <location evidence="1">Cell envelope</location>
    </subcellularLocation>
</comment>
<name>A0A158KA59_9BURK</name>
<dbReference type="RefSeq" id="WP_061149523.1">
    <property type="nucleotide sequence ID" value="NZ_FCOM02000028.1"/>
</dbReference>
<organism evidence="6 7">
    <name type="scientific">Caballeronia arvi</name>
    <dbReference type="NCBI Taxonomy" id="1777135"/>
    <lineage>
        <taxon>Bacteria</taxon>
        <taxon>Pseudomonadati</taxon>
        <taxon>Pseudomonadota</taxon>
        <taxon>Betaproteobacteria</taxon>
        <taxon>Burkholderiales</taxon>
        <taxon>Burkholderiaceae</taxon>
        <taxon>Caballeronia</taxon>
    </lineage>
</organism>
<evidence type="ECO:0000256" key="1">
    <source>
        <dbReference type="ARBA" id="ARBA00004196"/>
    </source>
</evidence>
<proteinExistence type="inferred from homology"/>
<dbReference type="PROSITE" id="PS51257">
    <property type="entry name" value="PROKAR_LIPOPROTEIN"/>
    <property type="match status" value="1"/>
</dbReference>
<evidence type="ECO:0000256" key="2">
    <source>
        <dbReference type="ARBA" id="ARBA00010333"/>
    </source>
</evidence>
<dbReference type="InterPro" id="IPR001638">
    <property type="entry name" value="Solute-binding_3/MltF_N"/>
</dbReference>
<feature type="chain" id="PRO_5007627699" evidence="4">
    <location>
        <begin position="28"/>
        <end position="158"/>
    </location>
</feature>